<dbReference type="Gene3D" id="1.20.1070.10">
    <property type="entry name" value="Rhodopsin 7-helix transmembrane proteins"/>
    <property type="match status" value="1"/>
</dbReference>
<dbReference type="InterPro" id="IPR000276">
    <property type="entry name" value="GPCR_Rhodpsn"/>
</dbReference>
<gene>
    <name evidence="12" type="primary">LOC106466060</name>
</gene>
<reference evidence="12" key="1">
    <citation type="submission" date="2025-08" db="UniProtKB">
        <authorList>
            <consortium name="RefSeq"/>
        </authorList>
    </citation>
    <scope>IDENTIFICATION</scope>
    <source>
        <tissue evidence="12">Muscle</tissue>
    </source>
</reference>
<comment type="similarity">
    <text evidence="2">Belongs to the G-protein coupled receptor 1 family.</text>
</comment>
<dbReference type="PRINTS" id="PR00237">
    <property type="entry name" value="GPCRRHODOPSN"/>
</dbReference>
<evidence type="ECO:0000259" key="10">
    <source>
        <dbReference type="PROSITE" id="PS50262"/>
    </source>
</evidence>
<dbReference type="PANTHER" id="PTHR45695:SF37">
    <property type="entry name" value="FREE FATTY ACID RECEPTOR 4-LIKE"/>
    <property type="match status" value="1"/>
</dbReference>
<feature type="domain" description="G-protein coupled receptors family 1 profile" evidence="10">
    <location>
        <begin position="57"/>
        <end position="328"/>
    </location>
</feature>
<dbReference type="CDD" id="cd00637">
    <property type="entry name" value="7tm_classA_rhodopsin-like"/>
    <property type="match status" value="1"/>
</dbReference>
<dbReference type="SUPFAM" id="SSF81321">
    <property type="entry name" value="Family A G protein-coupled receptor-like"/>
    <property type="match status" value="1"/>
</dbReference>
<feature type="transmembrane region" description="Helical" evidence="9">
    <location>
        <begin position="78"/>
        <end position="102"/>
    </location>
</feature>
<keyword evidence="8" id="KW-0807">Transducer</keyword>
<feature type="transmembrane region" description="Helical" evidence="9">
    <location>
        <begin position="271"/>
        <end position="295"/>
    </location>
</feature>
<keyword evidence="11" id="KW-1185">Reference proteome</keyword>
<feature type="transmembrane region" description="Helical" evidence="9">
    <location>
        <begin position="307"/>
        <end position="327"/>
    </location>
</feature>
<keyword evidence="7" id="KW-0675">Receptor</keyword>
<keyword evidence="3 9" id="KW-0812">Transmembrane</keyword>
<name>A0ABM1BGW7_LIMPO</name>
<evidence type="ECO:0000313" key="12">
    <source>
        <dbReference type="RefSeq" id="XP_013781756.2"/>
    </source>
</evidence>
<accession>A0ABM1BGW7</accession>
<organism evidence="11 12">
    <name type="scientific">Limulus polyphemus</name>
    <name type="common">Atlantic horseshoe crab</name>
    <dbReference type="NCBI Taxonomy" id="6850"/>
    <lineage>
        <taxon>Eukaryota</taxon>
        <taxon>Metazoa</taxon>
        <taxon>Ecdysozoa</taxon>
        <taxon>Arthropoda</taxon>
        <taxon>Chelicerata</taxon>
        <taxon>Merostomata</taxon>
        <taxon>Xiphosura</taxon>
        <taxon>Limulidae</taxon>
        <taxon>Limulus</taxon>
    </lineage>
</organism>
<keyword evidence="5" id="KW-0297">G-protein coupled receptor</keyword>
<protein>
    <submittedName>
        <fullName evidence="12">Neuropeptide Y receptor type 2-like</fullName>
    </submittedName>
</protein>
<comment type="subcellular location">
    <subcellularLocation>
        <location evidence="1">Membrane</location>
        <topology evidence="1">Multi-pass membrane protein</topology>
    </subcellularLocation>
</comment>
<evidence type="ECO:0000256" key="4">
    <source>
        <dbReference type="ARBA" id="ARBA00022989"/>
    </source>
</evidence>
<keyword evidence="4 9" id="KW-1133">Transmembrane helix</keyword>
<evidence type="ECO:0000256" key="3">
    <source>
        <dbReference type="ARBA" id="ARBA00022692"/>
    </source>
</evidence>
<keyword evidence="6 9" id="KW-0472">Membrane</keyword>
<evidence type="ECO:0000256" key="9">
    <source>
        <dbReference type="SAM" id="Phobius"/>
    </source>
</evidence>
<feature type="transmembrane region" description="Helical" evidence="9">
    <location>
        <begin position="114"/>
        <end position="135"/>
    </location>
</feature>
<dbReference type="InterPro" id="IPR017452">
    <property type="entry name" value="GPCR_Rhodpsn_7TM"/>
</dbReference>
<evidence type="ECO:0000256" key="6">
    <source>
        <dbReference type="ARBA" id="ARBA00023136"/>
    </source>
</evidence>
<evidence type="ECO:0000313" key="11">
    <source>
        <dbReference type="Proteomes" id="UP000694941"/>
    </source>
</evidence>
<feature type="transmembrane region" description="Helical" evidence="9">
    <location>
        <begin position="206"/>
        <end position="226"/>
    </location>
</feature>
<evidence type="ECO:0000256" key="5">
    <source>
        <dbReference type="ARBA" id="ARBA00023040"/>
    </source>
</evidence>
<evidence type="ECO:0000256" key="2">
    <source>
        <dbReference type="ARBA" id="ARBA00010663"/>
    </source>
</evidence>
<dbReference type="RefSeq" id="XP_013781756.2">
    <property type="nucleotide sequence ID" value="XM_013926302.2"/>
</dbReference>
<dbReference type="PANTHER" id="PTHR45695">
    <property type="entry name" value="LEUCOKININ RECEPTOR-RELATED"/>
    <property type="match status" value="1"/>
</dbReference>
<feature type="transmembrane region" description="Helical" evidence="9">
    <location>
        <begin position="156"/>
        <end position="181"/>
    </location>
</feature>
<dbReference type="Proteomes" id="UP000694941">
    <property type="component" value="Unplaced"/>
</dbReference>
<evidence type="ECO:0000256" key="1">
    <source>
        <dbReference type="ARBA" id="ARBA00004141"/>
    </source>
</evidence>
<dbReference type="Pfam" id="PF00001">
    <property type="entry name" value="7tm_1"/>
    <property type="match status" value="1"/>
</dbReference>
<dbReference type="PROSITE" id="PS50262">
    <property type="entry name" value="G_PROTEIN_RECEP_F1_2"/>
    <property type="match status" value="1"/>
</dbReference>
<proteinExistence type="inferred from homology"/>
<feature type="transmembrane region" description="Helical" evidence="9">
    <location>
        <begin position="44"/>
        <end position="66"/>
    </location>
</feature>
<dbReference type="GeneID" id="106466060"/>
<evidence type="ECO:0000256" key="8">
    <source>
        <dbReference type="ARBA" id="ARBA00023224"/>
    </source>
</evidence>
<sequence>MEEDSPLNKSYFLNPSEKWKGVSRVYFTFYSEFQRPFQLRLLEVVFLSAILMLAVLTNILIMWVFYRDRRMKTGTNFLIINMAVTDLIFAAGIPLIAATRITEEWLFGKGLCSVLFYSQCLCGFQLTWTSTLISVERYRGLCSRTACSKISTKHTLGLIVALWAIGGALLLPCALFFTVVILPYEKNVVKFCTLVWPDRTTVGETSTFTVLFLLLVYVLPVSWLVYNYRQIFKTLKQHNWGMTTGGGATYRHGGTALYELRSQRHLRTVKILVTNVVVIGLMWIPMHVVVSIVYFDSKKQEGMYMHSHIYIGVMCFTLCNTFVNPLLHCIFNSTFKQSLSHLRGWFSRRCHLIFYISQPEQKDEEQLKTPRLFLLNNDIWNKSSRRKNICKSRGHFSMPSFQNERQQNQHSRELSLFQWSSPLMESHTHKPHRQIIKEHCHNEQRENKQPRNTTLFHSESDLRGSQVVFPSKHKPQLSLVTVAFPDALRQKY</sequence>
<evidence type="ECO:0000256" key="7">
    <source>
        <dbReference type="ARBA" id="ARBA00023170"/>
    </source>
</evidence>